<dbReference type="PANTHER" id="PTHR45138:SF9">
    <property type="entry name" value="DIGUANYLATE CYCLASE DGCM-RELATED"/>
    <property type="match status" value="1"/>
</dbReference>
<dbReference type="InterPro" id="IPR050469">
    <property type="entry name" value="Diguanylate_Cyclase"/>
</dbReference>
<comment type="catalytic activity">
    <reaction evidence="6">
        <text>2 GTP = 3',3'-c-di-GMP + 2 diphosphate</text>
        <dbReference type="Rhea" id="RHEA:24898"/>
        <dbReference type="ChEBI" id="CHEBI:33019"/>
        <dbReference type="ChEBI" id="CHEBI:37565"/>
        <dbReference type="ChEBI" id="CHEBI:58805"/>
        <dbReference type="EC" id="2.7.7.65"/>
    </reaction>
</comment>
<evidence type="ECO:0000256" key="1">
    <source>
        <dbReference type="ARBA" id="ARBA00001946"/>
    </source>
</evidence>
<feature type="transmembrane region" description="Helical" evidence="7">
    <location>
        <begin position="165"/>
        <end position="189"/>
    </location>
</feature>
<dbReference type="InterPro" id="IPR043128">
    <property type="entry name" value="Rev_trsase/Diguanyl_cyclase"/>
</dbReference>
<comment type="caution">
    <text evidence="9">The sequence shown here is derived from an EMBL/GenBank/DDBJ whole genome shotgun (WGS) entry which is preliminary data.</text>
</comment>
<gene>
    <name evidence="9" type="ORF">GP711_07670</name>
</gene>
<feature type="transmembrane region" description="Helical" evidence="7">
    <location>
        <begin position="209"/>
        <end position="226"/>
    </location>
</feature>
<dbReference type="NCBIfam" id="TIGR00254">
    <property type="entry name" value="GGDEF"/>
    <property type="match status" value="1"/>
</dbReference>
<dbReference type="GO" id="GO:0005525">
    <property type="term" value="F:GTP binding"/>
    <property type="evidence" value="ECO:0007669"/>
    <property type="project" value="UniProtKB-KW"/>
</dbReference>
<keyword evidence="4" id="KW-0547">Nucleotide-binding</keyword>
<dbReference type="PANTHER" id="PTHR45138">
    <property type="entry name" value="REGULATORY COMPONENTS OF SENSORY TRANSDUCTION SYSTEM"/>
    <property type="match status" value="1"/>
</dbReference>
<dbReference type="SUPFAM" id="SSF55073">
    <property type="entry name" value="Nucleotide cyclase"/>
    <property type="match status" value="1"/>
</dbReference>
<organism evidence="9 10">
    <name type="scientific">Escherichia coli</name>
    <dbReference type="NCBI Taxonomy" id="562"/>
    <lineage>
        <taxon>Bacteria</taxon>
        <taxon>Pseudomonadati</taxon>
        <taxon>Pseudomonadota</taxon>
        <taxon>Gammaproteobacteria</taxon>
        <taxon>Enterobacterales</taxon>
        <taxon>Enterobacteriaceae</taxon>
        <taxon>Escherichia</taxon>
    </lineage>
</organism>
<dbReference type="InterPro" id="IPR000160">
    <property type="entry name" value="GGDEF_dom"/>
</dbReference>
<comment type="pathway">
    <text evidence="2">Purine metabolism; 3',5'-cyclic di-GMP biosynthesis.</text>
</comment>
<dbReference type="AlphaFoldDB" id="A0A6D0FTY3"/>
<keyword evidence="7" id="KW-0812">Transmembrane</keyword>
<dbReference type="SMART" id="SM00267">
    <property type="entry name" value="GGDEF"/>
    <property type="match status" value="1"/>
</dbReference>
<evidence type="ECO:0000256" key="5">
    <source>
        <dbReference type="ARBA" id="ARBA00023134"/>
    </source>
</evidence>
<dbReference type="InterPro" id="IPR033424">
    <property type="entry name" value="MASE4"/>
</dbReference>
<dbReference type="Gene3D" id="3.30.70.270">
    <property type="match status" value="1"/>
</dbReference>
<feature type="transmembrane region" description="Helical" evidence="7">
    <location>
        <begin position="268"/>
        <end position="286"/>
    </location>
</feature>
<feature type="transmembrane region" description="Helical" evidence="7">
    <location>
        <begin position="20"/>
        <end position="39"/>
    </location>
</feature>
<dbReference type="InterPro" id="IPR029787">
    <property type="entry name" value="Nucleotide_cyclase"/>
</dbReference>
<proteinExistence type="predicted"/>
<evidence type="ECO:0000256" key="3">
    <source>
        <dbReference type="ARBA" id="ARBA00012528"/>
    </source>
</evidence>
<dbReference type="GO" id="GO:0005886">
    <property type="term" value="C:plasma membrane"/>
    <property type="evidence" value="ECO:0007669"/>
    <property type="project" value="TreeGrafter"/>
</dbReference>
<evidence type="ECO:0000259" key="8">
    <source>
        <dbReference type="PROSITE" id="PS50887"/>
    </source>
</evidence>
<feature type="transmembrane region" description="Helical" evidence="7">
    <location>
        <begin position="133"/>
        <end position="153"/>
    </location>
</feature>
<reference evidence="9 10" key="1">
    <citation type="submission" date="2019-10" db="EMBL/GenBank/DDBJ databases">
        <title>Antimicrobial-resistant enteric bacteria are widely distributed amongst people, animals and the environment in northern Tanzania.</title>
        <authorList>
            <person name="Subbiah M."/>
            <person name="Call D.R."/>
        </authorList>
    </citation>
    <scope>NUCLEOTIDE SEQUENCE [LARGE SCALE GENOMIC DNA]</scope>
    <source>
        <strain evidence="9 10">TzEc067</strain>
    </source>
</reference>
<protein>
    <recommendedName>
        <fullName evidence="3">diguanylate cyclase</fullName>
        <ecNumber evidence="3">2.7.7.65</ecNumber>
    </recommendedName>
</protein>
<feature type="transmembrane region" description="Helical" evidence="7">
    <location>
        <begin position="91"/>
        <end position="113"/>
    </location>
</feature>
<evidence type="ECO:0000256" key="7">
    <source>
        <dbReference type="SAM" id="Phobius"/>
    </source>
</evidence>
<accession>A0A6D0FTY3</accession>
<evidence type="ECO:0000256" key="2">
    <source>
        <dbReference type="ARBA" id="ARBA00004665"/>
    </source>
</evidence>
<evidence type="ECO:0000313" key="10">
    <source>
        <dbReference type="Proteomes" id="UP000437875"/>
    </source>
</evidence>
<name>A0A6D0FTY3_ECOLX</name>
<evidence type="ECO:0000256" key="4">
    <source>
        <dbReference type="ARBA" id="ARBA00022741"/>
    </source>
</evidence>
<dbReference type="CDD" id="cd01949">
    <property type="entry name" value="GGDEF"/>
    <property type="match status" value="1"/>
</dbReference>
<keyword evidence="5" id="KW-0342">GTP-binding</keyword>
<dbReference type="GO" id="GO:0052621">
    <property type="term" value="F:diguanylate cyclase activity"/>
    <property type="evidence" value="ECO:0007669"/>
    <property type="project" value="UniProtKB-EC"/>
</dbReference>
<keyword evidence="7" id="KW-0472">Membrane</keyword>
<dbReference type="EMBL" id="WSGM01000003">
    <property type="protein sequence ID" value="KAE9733668.1"/>
    <property type="molecule type" value="Genomic_DNA"/>
</dbReference>
<feature type="transmembrane region" description="Helical" evidence="7">
    <location>
        <begin position="59"/>
        <end position="84"/>
    </location>
</feature>
<dbReference type="GO" id="GO:1902201">
    <property type="term" value="P:negative regulation of bacterial-type flagellum-dependent cell motility"/>
    <property type="evidence" value="ECO:0007669"/>
    <property type="project" value="TreeGrafter"/>
</dbReference>
<feature type="domain" description="GGDEF" evidence="8">
    <location>
        <begin position="324"/>
        <end position="459"/>
    </location>
</feature>
<comment type="cofactor">
    <cofactor evidence="1">
        <name>Mg(2+)</name>
        <dbReference type="ChEBI" id="CHEBI:18420"/>
    </cofactor>
</comment>
<dbReference type="GO" id="GO:0043709">
    <property type="term" value="P:cell adhesion involved in single-species biofilm formation"/>
    <property type="evidence" value="ECO:0007669"/>
    <property type="project" value="TreeGrafter"/>
</dbReference>
<feature type="transmembrane region" description="Helical" evidence="7">
    <location>
        <begin position="238"/>
        <end position="256"/>
    </location>
</feature>
<keyword evidence="7" id="KW-1133">Transmembrane helix</keyword>
<sequence>MYFRYGIKHGRKYVMKKEYLCSISAVIFCILLGFCLIIINNGSPSPLSPGQYHIITQSTYLMMMVALFFIDIIAFLFMQLYFIYDRNNFSHCILGLAFFSCIIYLVLTIIIVQQYESDTVSVVSIHNSIMAHYFFRQLSFCLIIYLALCVRNRRKNTVMIAGNKTIFLICFACMIILPVTSYLISHQYFFPDITDTALYKFDFVHIETYIKFIIFLWLGLVFSLFYTRAVNNDIWKGILLIAVSAVFYNIFVLFIVDGYMHLWYLSRMAEMFSKLIVVSVFIYHIFKVLQSTKQLSNLDPMTKIYNRNFFFEKINELLSTGDTYSSGVFIIDIDHFKSVNDTWGHPAGDRVILAVVDILKQGIRTTDILSRLGGEEFGIIINNMDPSKIKILAERLRRHVETQTNNTTLYNIPGGVTISIGVTLIRDKSLNASDIYNATDNALYKAKSSGRNKVIFSEIA</sequence>
<evidence type="ECO:0000256" key="6">
    <source>
        <dbReference type="ARBA" id="ARBA00034247"/>
    </source>
</evidence>
<dbReference type="Pfam" id="PF17158">
    <property type="entry name" value="MASE4"/>
    <property type="match status" value="1"/>
</dbReference>
<evidence type="ECO:0000313" key="9">
    <source>
        <dbReference type="EMBL" id="KAE9733668.1"/>
    </source>
</evidence>
<dbReference type="EC" id="2.7.7.65" evidence="3"/>
<dbReference type="Pfam" id="PF00990">
    <property type="entry name" value="GGDEF"/>
    <property type="match status" value="1"/>
</dbReference>
<dbReference type="PROSITE" id="PS50887">
    <property type="entry name" value="GGDEF"/>
    <property type="match status" value="1"/>
</dbReference>
<dbReference type="FunFam" id="3.30.70.270:FF:000001">
    <property type="entry name" value="Diguanylate cyclase domain protein"/>
    <property type="match status" value="1"/>
</dbReference>
<dbReference type="Proteomes" id="UP000437875">
    <property type="component" value="Unassembled WGS sequence"/>
</dbReference>